<organism evidence="2 3">
    <name type="scientific">Acropora cervicornis</name>
    <name type="common">Staghorn coral</name>
    <dbReference type="NCBI Taxonomy" id="6130"/>
    <lineage>
        <taxon>Eukaryota</taxon>
        <taxon>Metazoa</taxon>
        <taxon>Cnidaria</taxon>
        <taxon>Anthozoa</taxon>
        <taxon>Hexacorallia</taxon>
        <taxon>Scleractinia</taxon>
        <taxon>Astrocoeniina</taxon>
        <taxon>Acroporidae</taxon>
        <taxon>Acropora</taxon>
    </lineage>
</organism>
<proteinExistence type="predicted"/>
<dbReference type="SUPFAM" id="SSF52768">
    <property type="entry name" value="Arginase/deacetylase"/>
    <property type="match status" value="1"/>
</dbReference>
<name>A0AAD9PVE9_ACRCE</name>
<dbReference type="InterPro" id="IPR023696">
    <property type="entry name" value="Ureohydrolase_dom_sf"/>
</dbReference>
<dbReference type="Gene3D" id="3.40.800.20">
    <property type="entry name" value="Histone deacetylase domain"/>
    <property type="match status" value="1"/>
</dbReference>
<evidence type="ECO:0000259" key="1">
    <source>
        <dbReference type="Pfam" id="PF00850"/>
    </source>
</evidence>
<dbReference type="AlphaFoldDB" id="A0AAD9PVE9"/>
<dbReference type="PRINTS" id="PR01270">
    <property type="entry name" value="HDASUPER"/>
</dbReference>
<protein>
    <submittedName>
        <fullName evidence="2">Polyamine deacetylase HDAC10</fullName>
    </submittedName>
</protein>
<sequence length="257" mass="28698">MGYCFFNNVAIAARMAQKRWNVERILIVDWDIHHGNGTQHLFESDPSVLYFSIHRFDNALFFPFSMEADYDFVGCGSGKGYTVNVPWNKKHMGDADYLAVFHHILLPIAYEFDPELVLVSAGFDSARGDPKGQCDVTPEGYHHLTKLLLNLARGKIVVVLEGGYNLTSVEESICACTSSLLGDPCPRLEGPLTPCDSCFETMRNVMSQHSKYWGSLKIGGFALEANDDVLDIEDDQSKRSKENASSPRIQDDFTALC</sequence>
<dbReference type="Pfam" id="PF00850">
    <property type="entry name" value="Hist_deacetyl"/>
    <property type="match status" value="1"/>
</dbReference>
<dbReference type="GO" id="GO:0004407">
    <property type="term" value="F:histone deacetylase activity"/>
    <property type="evidence" value="ECO:0007669"/>
    <property type="project" value="TreeGrafter"/>
</dbReference>
<keyword evidence="3" id="KW-1185">Reference proteome</keyword>
<dbReference type="InterPro" id="IPR037138">
    <property type="entry name" value="His_deacetylse_dom_sf"/>
</dbReference>
<dbReference type="PANTHER" id="PTHR10625:SF38">
    <property type="entry name" value="HISTONE DEACETYLASE 6, ISOFORM G"/>
    <property type="match status" value="1"/>
</dbReference>
<dbReference type="Proteomes" id="UP001249851">
    <property type="component" value="Unassembled WGS sequence"/>
</dbReference>
<gene>
    <name evidence="2" type="ORF">P5673_029774</name>
</gene>
<dbReference type="PANTHER" id="PTHR10625">
    <property type="entry name" value="HISTONE DEACETYLASE HDAC1-RELATED"/>
    <property type="match status" value="1"/>
</dbReference>
<comment type="caution">
    <text evidence="2">The sequence shown here is derived from an EMBL/GenBank/DDBJ whole genome shotgun (WGS) entry which is preliminary data.</text>
</comment>
<evidence type="ECO:0000313" key="2">
    <source>
        <dbReference type="EMBL" id="KAK2549654.1"/>
    </source>
</evidence>
<reference evidence="2" key="2">
    <citation type="journal article" date="2023" name="Science">
        <title>Genomic signatures of disease resistance in endangered staghorn corals.</title>
        <authorList>
            <person name="Vollmer S.V."/>
            <person name="Selwyn J.D."/>
            <person name="Despard B.A."/>
            <person name="Roesel C.L."/>
        </authorList>
    </citation>
    <scope>NUCLEOTIDE SEQUENCE</scope>
    <source>
        <strain evidence="2">K2</strain>
    </source>
</reference>
<reference evidence="2" key="1">
    <citation type="journal article" date="2023" name="G3 (Bethesda)">
        <title>Whole genome assembly and annotation of the endangered Caribbean coral Acropora cervicornis.</title>
        <authorList>
            <person name="Selwyn J.D."/>
            <person name="Vollmer S.V."/>
        </authorList>
    </citation>
    <scope>NUCLEOTIDE SEQUENCE</scope>
    <source>
        <strain evidence="2">K2</strain>
    </source>
</reference>
<dbReference type="InterPro" id="IPR023801">
    <property type="entry name" value="His_deacetylse_dom"/>
</dbReference>
<dbReference type="InterPro" id="IPR000286">
    <property type="entry name" value="HDACs"/>
</dbReference>
<dbReference type="EMBL" id="JARQWQ010000122">
    <property type="protein sequence ID" value="KAK2549654.1"/>
    <property type="molecule type" value="Genomic_DNA"/>
</dbReference>
<dbReference type="GO" id="GO:0040029">
    <property type="term" value="P:epigenetic regulation of gene expression"/>
    <property type="evidence" value="ECO:0007669"/>
    <property type="project" value="TreeGrafter"/>
</dbReference>
<dbReference type="GO" id="GO:0000118">
    <property type="term" value="C:histone deacetylase complex"/>
    <property type="evidence" value="ECO:0007669"/>
    <property type="project" value="TreeGrafter"/>
</dbReference>
<feature type="domain" description="Histone deacetylase" evidence="1">
    <location>
        <begin position="1"/>
        <end position="179"/>
    </location>
</feature>
<evidence type="ECO:0000313" key="3">
    <source>
        <dbReference type="Proteomes" id="UP001249851"/>
    </source>
</evidence>
<accession>A0AAD9PVE9</accession>